<gene>
    <name evidence="1" type="ORF">AVEN_247462_1</name>
    <name evidence="2" type="ORF">AVEN_25445_1</name>
</gene>
<name>A0A4Y1ZRX7_ARAVE</name>
<evidence type="ECO:0000313" key="3">
    <source>
        <dbReference type="Proteomes" id="UP000499080"/>
    </source>
</evidence>
<organism evidence="2 3">
    <name type="scientific">Araneus ventricosus</name>
    <name type="common">Orbweaver spider</name>
    <name type="synonym">Epeira ventricosa</name>
    <dbReference type="NCBI Taxonomy" id="182803"/>
    <lineage>
        <taxon>Eukaryota</taxon>
        <taxon>Metazoa</taxon>
        <taxon>Ecdysozoa</taxon>
        <taxon>Arthropoda</taxon>
        <taxon>Chelicerata</taxon>
        <taxon>Arachnida</taxon>
        <taxon>Araneae</taxon>
        <taxon>Araneomorphae</taxon>
        <taxon>Entelegynae</taxon>
        <taxon>Araneoidea</taxon>
        <taxon>Araneidae</taxon>
        <taxon>Araneus</taxon>
    </lineage>
</organism>
<protein>
    <submittedName>
        <fullName evidence="2">Uncharacterized protein</fullName>
    </submittedName>
</protein>
<sequence>AKLSKTTDLTCPKPIYEVLNNMVSSNTTTDTYAVNNFQIDISPSDVSSVLLCVRVRWQRPGLRSHRVTGLTPDSTLFECLLYVKYGEAKCLTVDALWLIVF</sequence>
<evidence type="ECO:0000313" key="1">
    <source>
        <dbReference type="EMBL" id="GBL65061.1"/>
    </source>
</evidence>
<dbReference type="AlphaFoldDB" id="A0A4Y1ZRX7"/>
<proteinExistence type="predicted"/>
<dbReference type="Proteomes" id="UP000499080">
    <property type="component" value="Unassembled WGS sequence"/>
</dbReference>
<dbReference type="EMBL" id="BGPR01152820">
    <property type="protein sequence ID" value="GBL65061.1"/>
    <property type="molecule type" value="Genomic_DNA"/>
</dbReference>
<accession>A0A4Y1ZRX7</accession>
<comment type="caution">
    <text evidence="2">The sequence shown here is derived from an EMBL/GenBank/DDBJ whole genome shotgun (WGS) entry which is preliminary data.</text>
</comment>
<dbReference type="EMBL" id="BGPR01152833">
    <property type="protein sequence ID" value="GBL65109.1"/>
    <property type="molecule type" value="Genomic_DNA"/>
</dbReference>
<reference evidence="2 3" key="1">
    <citation type="journal article" date="2019" name="Sci. Rep.">
        <title>Orb-weaving spider Araneus ventricosus genome elucidates the spidroin gene catalogue.</title>
        <authorList>
            <person name="Kono N."/>
            <person name="Nakamura H."/>
            <person name="Ohtoshi R."/>
            <person name="Moran D.A.P."/>
            <person name="Shinohara A."/>
            <person name="Yoshida Y."/>
            <person name="Fujiwara M."/>
            <person name="Mori M."/>
            <person name="Tomita M."/>
            <person name="Arakawa K."/>
        </authorList>
    </citation>
    <scope>NUCLEOTIDE SEQUENCE [LARGE SCALE GENOMIC DNA]</scope>
</reference>
<feature type="non-terminal residue" evidence="2">
    <location>
        <position position="1"/>
    </location>
</feature>
<keyword evidence="3" id="KW-1185">Reference proteome</keyword>
<evidence type="ECO:0000313" key="2">
    <source>
        <dbReference type="EMBL" id="GBL65109.1"/>
    </source>
</evidence>